<dbReference type="Proteomes" id="UP001153620">
    <property type="component" value="Chromosome 1"/>
</dbReference>
<dbReference type="OrthoDB" id="8062037at2759"/>
<dbReference type="SUPFAM" id="SSF57850">
    <property type="entry name" value="RING/U-box"/>
    <property type="match status" value="1"/>
</dbReference>
<dbReference type="PANTHER" id="PTHR45931:SF3">
    <property type="entry name" value="RING ZINC FINGER-CONTAINING PROTEIN"/>
    <property type="match status" value="1"/>
</dbReference>
<keyword evidence="13" id="KW-1185">Reference proteome</keyword>
<sequence length="299" mass="33008">MSSQSSEESDRRKSFFCHSCSNSFLKHPDADFVCPSCQQGFIEELAENIEASQPTEEEPQFFRVLHDMNALLGPLISGSFTNATTSYANDQDASSSGGNAGRRRTGPISFEDILQEILVSITDGANTGRTPMFFNPGDYAWGGQQGLDTIVTQLLNQMDNAGPPPLEKEKINEIPKCEITHEQVDSRLQCSVCWEDFQLKETVRQLPCTHVYHEDCILPWLQLHGTCPVCRKSLVAEEETNSNASNNTLRFSLSGQASTSQPNSGNAESTTNNSSNSSENTSENISSRRLGDDVEFDFD</sequence>
<dbReference type="Pfam" id="PF14369">
    <property type="entry name" value="Zn_ribbon_19"/>
    <property type="match status" value="1"/>
</dbReference>
<dbReference type="GO" id="GO:0006511">
    <property type="term" value="P:ubiquitin-dependent protein catabolic process"/>
    <property type="evidence" value="ECO:0007669"/>
    <property type="project" value="TreeGrafter"/>
</dbReference>
<proteinExistence type="predicted"/>
<dbReference type="FunFam" id="3.30.40.10:FF:000069">
    <property type="entry name" value="E3 ubiquitin-protein ligase RNF115"/>
    <property type="match status" value="1"/>
</dbReference>
<organism evidence="12 13">
    <name type="scientific">Chironomus riparius</name>
    <dbReference type="NCBI Taxonomy" id="315576"/>
    <lineage>
        <taxon>Eukaryota</taxon>
        <taxon>Metazoa</taxon>
        <taxon>Ecdysozoa</taxon>
        <taxon>Arthropoda</taxon>
        <taxon>Hexapoda</taxon>
        <taxon>Insecta</taxon>
        <taxon>Pterygota</taxon>
        <taxon>Neoptera</taxon>
        <taxon>Endopterygota</taxon>
        <taxon>Diptera</taxon>
        <taxon>Nematocera</taxon>
        <taxon>Chironomoidea</taxon>
        <taxon>Chironomidae</taxon>
        <taxon>Chironominae</taxon>
        <taxon>Chironomus</taxon>
    </lineage>
</organism>
<dbReference type="AlphaFoldDB" id="A0A9N9RI54"/>
<dbReference type="InterPro" id="IPR051834">
    <property type="entry name" value="RING_finger_E3_ligase"/>
</dbReference>
<dbReference type="EMBL" id="OU895877">
    <property type="protein sequence ID" value="CAG9797511.1"/>
    <property type="molecule type" value="Genomic_DNA"/>
</dbReference>
<feature type="compositionally biased region" description="Low complexity" evidence="10">
    <location>
        <begin position="263"/>
        <end position="287"/>
    </location>
</feature>
<dbReference type="SMART" id="SM00184">
    <property type="entry name" value="RING"/>
    <property type="match status" value="1"/>
</dbReference>
<reference evidence="12" key="2">
    <citation type="submission" date="2022-10" db="EMBL/GenBank/DDBJ databases">
        <authorList>
            <consortium name="ENA_rothamsted_submissions"/>
            <consortium name="culmorum"/>
            <person name="King R."/>
        </authorList>
    </citation>
    <scope>NUCLEOTIDE SEQUENCE</scope>
</reference>
<evidence type="ECO:0000256" key="7">
    <source>
        <dbReference type="ARBA" id="ARBA00022786"/>
    </source>
</evidence>
<protein>
    <recommendedName>
        <fullName evidence="3">RING-type E3 ubiquitin transferase</fullName>
        <ecNumber evidence="3">2.3.2.27</ecNumber>
    </recommendedName>
</protein>
<evidence type="ECO:0000256" key="10">
    <source>
        <dbReference type="SAM" id="MobiDB-lite"/>
    </source>
</evidence>
<evidence type="ECO:0000256" key="3">
    <source>
        <dbReference type="ARBA" id="ARBA00012483"/>
    </source>
</evidence>
<name>A0A9N9RI54_9DIPT</name>
<dbReference type="GO" id="GO:0000209">
    <property type="term" value="P:protein polyubiquitination"/>
    <property type="evidence" value="ECO:0007669"/>
    <property type="project" value="UniProtKB-ARBA"/>
</dbReference>
<dbReference type="Gene3D" id="3.30.40.10">
    <property type="entry name" value="Zinc/RING finger domain, C3HC4 (zinc finger)"/>
    <property type="match status" value="1"/>
</dbReference>
<dbReference type="InterPro" id="IPR001841">
    <property type="entry name" value="Znf_RING"/>
</dbReference>
<dbReference type="GO" id="GO:0061630">
    <property type="term" value="F:ubiquitin protein ligase activity"/>
    <property type="evidence" value="ECO:0007669"/>
    <property type="project" value="UniProtKB-EC"/>
</dbReference>
<evidence type="ECO:0000313" key="12">
    <source>
        <dbReference type="EMBL" id="CAG9797511.1"/>
    </source>
</evidence>
<dbReference type="EC" id="2.3.2.27" evidence="3"/>
<dbReference type="InterPro" id="IPR039525">
    <property type="entry name" value="RNF126-like_zinc-ribbon"/>
</dbReference>
<evidence type="ECO:0000256" key="5">
    <source>
        <dbReference type="ARBA" id="ARBA00022723"/>
    </source>
</evidence>
<evidence type="ECO:0000256" key="2">
    <source>
        <dbReference type="ARBA" id="ARBA00004906"/>
    </source>
</evidence>
<evidence type="ECO:0000256" key="1">
    <source>
        <dbReference type="ARBA" id="ARBA00000900"/>
    </source>
</evidence>
<comment type="catalytic activity">
    <reaction evidence="1">
        <text>S-ubiquitinyl-[E2 ubiquitin-conjugating enzyme]-L-cysteine + [acceptor protein]-L-lysine = [E2 ubiquitin-conjugating enzyme]-L-cysteine + N(6)-ubiquitinyl-[acceptor protein]-L-lysine.</text>
        <dbReference type="EC" id="2.3.2.27"/>
    </reaction>
</comment>
<dbReference type="Pfam" id="PF13639">
    <property type="entry name" value="zf-RING_2"/>
    <property type="match status" value="1"/>
</dbReference>
<comment type="pathway">
    <text evidence="2">Protein modification; protein ubiquitination.</text>
</comment>
<evidence type="ECO:0000256" key="8">
    <source>
        <dbReference type="ARBA" id="ARBA00022833"/>
    </source>
</evidence>
<evidence type="ECO:0000256" key="9">
    <source>
        <dbReference type="PROSITE-ProRule" id="PRU00175"/>
    </source>
</evidence>
<gene>
    <name evidence="12" type="ORF">CHIRRI_LOCUS509</name>
</gene>
<dbReference type="PROSITE" id="PS50089">
    <property type="entry name" value="ZF_RING_2"/>
    <property type="match status" value="1"/>
</dbReference>
<dbReference type="CDD" id="cd16667">
    <property type="entry name" value="RING-H2_RNF126-like"/>
    <property type="match status" value="1"/>
</dbReference>
<evidence type="ECO:0000256" key="4">
    <source>
        <dbReference type="ARBA" id="ARBA00022679"/>
    </source>
</evidence>
<accession>A0A9N9RI54</accession>
<keyword evidence="8" id="KW-0862">Zinc</keyword>
<keyword evidence="7" id="KW-0833">Ubl conjugation pathway</keyword>
<feature type="region of interest" description="Disordered" evidence="10">
    <location>
        <begin position="254"/>
        <end position="299"/>
    </location>
</feature>
<feature type="domain" description="RING-type" evidence="11">
    <location>
        <begin position="190"/>
        <end position="231"/>
    </location>
</feature>
<evidence type="ECO:0000259" key="11">
    <source>
        <dbReference type="PROSITE" id="PS50089"/>
    </source>
</evidence>
<dbReference type="GO" id="GO:0005634">
    <property type="term" value="C:nucleus"/>
    <property type="evidence" value="ECO:0007669"/>
    <property type="project" value="TreeGrafter"/>
</dbReference>
<keyword evidence="6 9" id="KW-0863">Zinc-finger</keyword>
<dbReference type="InterPro" id="IPR013083">
    <property type="entry name" value="Znf_RING/FYVE/PHD"/>
</dbReference>
<evidence type="ECO:0000313" key="13">
    <source>
        <dbReference type="Proteomes" id="UP001153620"/>
    </source>
</evidence>
<reference evidence="12" key="1">
    <citation type="submission" date="2022-01" db="EMBL/GenBank/DDBJ databases">
        <authorList>
            <person name="King R."/>
        </authorList>
    </citation>
    <scope>NUCLEOTIDE SEQUENCE</scope>
</reference>
<dbReference type="GO" id="GO:0008270">
    <property type="term" value="F:zinc ion binding"/>
    <property type="evidence" value="ECO:0007669"/>
    <property type="project" value="UniProtKB-KW"/>
</dbReference>
<keyword evidence="5" id="KW-0479">Metal-binding</keyword>
<evidence type="ECO:0000256" key="6">
    <source>
        <dbReference type="ARBA" id="ARBA00022771"/>
    </source>
</evidence>
<keyword evidence="4" id="KW-0808">Transferase</keyword>
<dbReference type="PANTHER" id="PTHR45931">
    <property type="entry name" value="SI:CH211-59O9.10"/>
    <property type="match status" value="1"/>
</dbReference>